<name>A0AAW1W3A4_RUBAR</name>
<feature type="region of interest" description="Disordered" evidence="1">
    <location>
        <begin position="356"/>
        <end position="417"/>
    </location>
</feature>
<feature type="compositionally biased region" description="Basic and acidic residues" evidence="1">
    <location>
        <begin position="202"/>
        <end position="230"/>
    </location>
</feature>
<dbReference type="EMBL" id="JBEDUW010000007">
    <property type="protein sequence ID" value="KAK9914626.1"/>
    <property type="molecule type" value="Genomic_DNA"/>
</dbReference>
<dbReference type="GO" id="GO:0042023">
    <property type="term" value="P:DNA endoreduplication"/>
    <property type="evidence" value="ECO:0007669"/>
    <property type="project" value="InterPro"/>
</dbReference>
<feature type="compositionally biased region" description="Basic residues" evidence="1">
    <location>
        <begin position="399"/>
        <end position="417"/>
    </location>
</feature>
<dbReference type="InterPro" id="IPR033246">
    <property type="entry name" value="BIN4"/>
</dbReference>
<organism evidence="2 3">
    <name type="scientific">Rubus argutus</name>
    <name type="common">Southern blackberry</name>
    <dbReference type="NCBI Taxonomy" id="59490"/>
    <lineage>
        <taxon>Eukaryota</taxon>
        <taxon>Viridiplantae</taxon>
        <taxon>Streptophyta</taxon>
        <taxon>Embryophyta</taxon>
        <taxon>Tracheophyta</taxon>
        <taxon>Spermatophyta</taxon>
        <taxon>Magnoliopsida</taxon>
        <taxon>eudicotyledons</taxon>
        <taxon>Gunneridae</taxon>
        <taxon>Pentapetalae</taxon>
        <taxon>rosids</taxon>
        <taxon>fabids</taxon>
        <taxon>Rosales</taxon>
        <taxon>Rosaceae</taxon>
        <taxon>Rosoideae</taxon>
        <taxon>Rosoideae incertae sedis</taxon>
        <taxon>Rubus</taxon>
    </lineage>
</organism>
<evidence type="ECO:0000256" key="1">
    <source>
        <dbReference type="SAM" id="MobiDB-lite"/>
    </source>
</evidence>
<keyword evidence="3" id="KW-1185">Reference proteome</keyword>
<feature type="compositionally biased region" description="Low complexity" evidence="1">
    <location>
        <begin position="64"/>
        <end position="75"/>
    </location>
</feature>
<dbReference type="GO" id="GO:0003690">
    <property type="term" value="F:double-stranded DNA binding"/>
    <property type="evidence" value="ECO:0007669"/>
    <property type="project" value="InterPro"/>
</dbReference>
<gene>
    <name evidence="2" type="ORF">M0R45_038395</name>
</gene>
<dbReference type="AlphaFoldDB" id="A0AAW1W3A4"/>
<protein>
    <recommendedName>
        <fullName evidence="4">DNA-binding protein BIN4</fullName>
    </recommendedName>
</protein>
<feature type="compositionally biased region" description="Basic residues" evidence="1">
    <location>
        <begin position="76"/>
        <end position="96"/>
    </location>
</feature>
<dbReference type="PANTHER" id="PTHR34810:SF1">
    <property type="entry name" value="DNA-BINDING PROTEIN BIN4"/>
    <property type="match status" value="1"/>
</dbReference>
<evidence type="ECO:0008006" key="4">
    <source>
        <dbReference type="Google" id="ProtNLM"/>
    </source>
</evidence>
<proteinExistence type="predicted"/>
<evidence type="ECO:0000313" key="3">
    <source>
        <dbReference type="Proteomes" id="UP001457282"/>
    </source>
</evidence>
<dbReference type="PANTHER" id="PTHR34810">
    <property type="entry name" value="DNA-BINDING PROTEIN BIN4"/>
    <property type="match status" value="1"/>
</dbReference>
<feature type="compositionally biased region" description="Low complexity" evidence="1">
    <location>
        <begin position="171"/>
        <end position="183"/>
    </location>
</feature>
<feature type="region of interest" description="Disordered" evidence="1">
    <location>
        <begin position="1"/>
        <end position="230"/>
    </location>
</feature>
<dbReference type="GO" id="GO:0005634">
    <property type="term" value="C:nucleus"/>
    <property type="evidence" value="ECO:0007669"/>
    <property type="project" value="TreeGrafter"/>
</dbReference>
<evidence type="ECO:0000313" key="2">
    <source>
        <dbReference type="EMBL" id="KAK9914626.1"/>
    </source>
</evidence>
<feature type="compositionally biased region" description="Polar residues" evidence="1">
    <location>
        <begin position="151"/>
        <end position="164"/>
    </location>
</feature>
<feature type="compositionally biased region" description="Low complexity" evidence="1">
    <location>
        <begin position="19"/>
        <end position="36"/>
    </location>
</feature>
<dbReference type="Proteomes" id="UP001457282">
    <property type="component" value="Unassembled WGS sequence"/>
</dbReference>
<comment type="caution">
    <text evidence="2">The sequence shown here is derived from an EMBL/GenBank/DDBJ whole genome shotgun (WGS) entry which is preliminary data.</text>
</comment>
<dbReference type="GO" id="GO:0009330">
    <property type="term" value="C:DNA topoisomerase type II (double strand cut, ATP-hydrolyzing) complex"/>
    <property type="evidence" value="ECO:0007669"/>
    <property type="project" value="InterPro"/>
</dbReference>
<feature type="compositionally biased region" description="Acidic residues" evidence="1">
    <location>
        <begin position="133"/>
        <end position="146"/>
    </location>
</feature>
<sequence length="417" mass="45358">MSREGSPDWLRTFQVPTTESLLSLSSDSESSLNELPSGKDKTDGQEPSPRKSSGFDEDEDVDKVSGVSVAGSPSVKKLKGKSPKQGKKVGHTPQKRKNSDGSKKREGKTRAMVEKPSKPHELNDSVLALSSDSDPENSPPEEDEIHDGESSDLNISQLQSTGNSEDAALMGSEESPSKQSSKGKSLKKSPKGNGQSPKKEKKKIDSREKEGICGDMEVAEKEASDKHIEPRVPSSTLPLVLSEKVHRTKALVECEKDSIDLSGDMGAVGRVVVSDSRSGHREMCLDLKGTIYKTTIVPSRTFCVVSFGQSEAKIEAIMNDFIQLKPETYEAETMVEGTLEGFLFDSEDEADKVPKAIPHQTEQNEDAEEQTNGTTKGKADKASKVVRKRDKPAGGKPQPPKKARKKTQVSKKPKNKK</sequence>
<feature type="compositionally biased region" description="Basic and acidic residues" evidence="1">
    <location>
        <begin position="97"/>
        <end position="123"/>
    </location>
</feature>
<accession>A0AAW1W3A4</accession>
<dbReference type="GO" id="GO:0051276">
    <property type="term" value="P:chromosome organization"/>
    <property type="evidence" value="ECO:0007669"/>
    <property type="project" value="TreeGrafter"/>
</dbReference>
<reference evidence="2 3" key="1">
    <citation type="journal article" date="2023" name="G3 (Bethesda)">
        <title>A chromosome-length genome assembly and annotation of blackberry (Rubus argutus, cv. 'Hillquist').</title>
        <authorList>
            <person name="Bruna T."/>
            <person name="Aryal R."/>
            <person name="Dudchenko O."/>
            <person name="Sargent D.J."/>
            <person name="Mead D."/>
            <person name="Buti M."/>
            <person name="Cavallini A."/>
            <person name="Hytonen T."/>
            <person name="Andres J."/>
            <person name="Pham M."/>
            <person name="Weisz D."/>
            <person name="Mascagni F."/>
            <person name="Usai G."/>
            <person name="Natali L."/>
            <person name="Bassil N."/>
            <person name="Fernandez G.E."/>
            <person name="Lomsadze A."/>
            <person name="Armour M."/>
            <person name="Olukolu B."/>
            <person name="Poorten T."/>
            <person name="Britton C."/>
            <person name="Davik J."/>
            <person name="Ashrafi H."/>
            <person name="Aiden E.L."/>
            <person name="Borodovsky M."/>
            <person name="Worthington M."/>
        </authorList>
    </citation>
    <scope>NUCLEOTIDE SEQUENCE [LARGE SCALE GENOMIC DNA]</scope>
    <source>
        <strain evidence="2">PI 553951</strain>
    </source>
</reference>